<gene>
    <name evidence="1" type="ORF">MAM1_0012d01264</name>
</gene>
<reference evidence="1" key="1">
    <citation type="submission" date="2014-09" db="EMBL/GenBank/DDBJ databases">
        <title>Draft genome sequence of an oleaginous Mucoromycotina fungus Mucor ambiguus NBRC6742.</title>
        <authorList>
            <person name="Takeda I."/>
            <person name="Yamane N."/>
            <person name="Morita T."/>
            <person name="Tamano K."/>
            <person name="Machida M."/>
            <person name="Baker S."/>
            <person name="Koike H."/>
        </authorList>
    </citation>
    <scope>NUCLEOTIDE SEQUENCE</scope>
    <source>
        <strain evidence="1">NBRC 6742</strain>
    </source>
</reference>
<sequence>MNPKDETKRVLGNIKHEDCKFSVTTAESSTSIATDINTVDLTIDLTIKEENTEDYKPSLEQQREFDERGYYYRCDICNRRKPNLKSVLDHRKSIHHIKRMNFTKVNDINMEPDINDPNFHCSPCGKGFQDVRTNIIANMHTD</sequence>
<proteinExistence type="predicted"/>
<accession>A0A0C9M5N9</accession>
<evidence type="ECO:0000313" key="2">
    <source>
        <dbReference type="Proteomes" id="UP000053815"/>
    </source>
</evidence>
<protein>
    <recommendedName>
        <fullName evidence="3">C2H2-type domain-containing protein</fullName>
    </recommendedName>
</protein>
<dbReference type="Proteomes" id="UP000053815">
    <property type="component" value="Unassembled WGS sequence"/>
</dbReference>
<dbReference type="EMBL" id="DF836301">
    <property type="protein sequence ID" value="GAN01829.1"/>
    <property type="molecule type" value="Genomic_DNA"/>
</dbReference>
<evidence type="ECO:0000313" key="1">
    <source>
        <dbReference type="EMBL" id="GAN01829.1"/>
    </source>
</evidence>
<keyword evidence="2" id="KW-1185">Reference proteome</keyword>
<name>A0A0C9M5N9_9FUNG</name>
<organism evidence="1">
    <name type="scientific">Mucor ambiguus</name>
    <dbReference type="NCBI Taxonomy" id="91626"/>
    <lineage>
        <taxon>Eukaryota</taxon>
        <taxon>Fungi</taxon>
        <taxon>Fungi incertae sedis</taxon>
        <taxon>Mucoromycota</taxon>
        <taxon>Mucoromycotina</taxon>
        <taxon>Mucoromycetes</taxon>
        <taxon>Mucorales</taxon>
        <taxon>Mucorineae</taxon>
        <taxon>Mucoraceae</taxon>
        <taxon>Mucor</taxon>
    </lineage>
</organism>
<dbReference type="Gene3D" id="3.30.160.60">
    <property type="entry name" value="Classic Zinc Finger"/>
    <property type="match status" value="1"/>
</dbReference>
<dbReference type="STRING" id="91626.A0A0C9M5N9"/>
<dbReference type="AlphaFoldDB" id="A0A0C9M5N9"/>
<evidence type="ECO:0008006" key="3">
    <source>
        <dbReference type="Google" id="ProtNLM"/>
    </source>
</evidence>
<dbReference type="OrthoDB" id="8667566at2759"/>